<dbReference type="STRING" id="135826.KP77_01840"/>
<dbReference type="Proteomes" id="UP000031950">
    <property type="component" value="Unassembled WGS sequence"/>
</dbReference>
<proteinExistence type="predicted"/>
<dbReference type="RefSeq" id="WP_160289488.1">
    <property type="nucleotide sequence ID" value="NZ_JXRQ01000007.1"/>
</dbReference>
<keyword evidence="2" id="KW-1185">Reference proteome</keyword>
<dbReference type="AlphaFoldDB" id="A0A0C2SI22"/>
<sequence length="45" mass="5194">MGLRAWLRLAWAEGKESQVDGMTEELKELRSWLKEITGTGSRLME</sequence>
<dbReference type="PATRIC" id="fig|135826.4.peg.187"/>
<evidence type="ECO:0000313" key="2">
    <source>
        <dbReference type="Proteomes" id="UP000031950"/>
    </source>
</evidence>
<gene>
    <name evidence="1" type="ORF">KP77_01840</name>
</gene>
<dbReference type="EMBL" id="JXRQ01000007">
    <property type="protein sequence ID" value="KIL53584.1"/>
    <property type="molecule type" value="Genomic_DNA"/>
</dbReference>
<evidence type="ECO:0000313" key="1">
    <source>
        <dbReference type="EMBL" id="KIL53584.1"/>
    </source>
</evidence>
<protein>
    <submittedName>
        <fullName evidence="1">Uncharacterized protein</fullName>
    </submittedName>
</protein>
<accession>A0A0C2SI22</accession>
<comment type="caution">
    <text evidence="1">The sequence shown here is derived from an EMBL/GenBank/DDBJ whole genome shotgun (WGS) entry which is preliminary data.</text>
</comment>
<organism evidence="1 2">
    <name type="scientific">Jeotgalibacillus alimentarius</name>
    <dbReference type="NCBI Taxonomy" id="135826"/>
    <lineage>
        <taxon>Bacteria</taxon>
        <taxon>Bacillati</taxon>
        <taxon>Bacillota</taxon>
        <taxon>Bacilli</taxon>
        <taxon>Bacillales</taxon>
        <taxon>Caryophanaceae</taxon>
        <taxon>Jeotgalibacillus</taxon>
    </lineage>
</organism>
<name>A0A0C2SI22_9BACL</name>
<reference evidence="1 2" key="1">
    <citation type="submission" date="2015-01" db="EMBL/GenBank/DDBJ databases">
        <title>Genome sequence of Jeotgalibacillus alimentarius.</title>
        <authorList>
            <person name="Goh K.M."/>
            <person name="Chan K.-G."/>
            <person name="Yaakop A.S."/>
            <person name="Ee R."/>
            <person name="Gan H.M."/>
            <person name="Chan C.S."/>
        </authorList>
    </citation>
    <scope>NUCLEOTIDE SEQUENCE [LARGE SCALE GENOMIC DNA]</scope>
    <source>
        <strain evidence="1 2">YKJ-13</strain>
    </source>
</reference>